<sequence length="207" mass="23418">MRAPQRFTKEMVQIESIAPLFEGFFRMEEIRFRHPLFAGGETELISREVFERGDAVVVLAYDPQRDLVVLTEQFRVPAMRTSDNPWLLELVAGIIELGEEPEQVARRELMEEAGLVAHSLTPIYSYLSSPGGSTERLYLFLAEVEAKAGEALFGLAHEQEDIRRHLVPREQALAWIEQGVIDNASTMLGLQWLALNHARRWGAEAGS</sequence>
<evidence type="ECO:0000256" key="5">
    <source>
        <dbReference type="ARBA" id="ARBA00022723"/>
    </source>
</evidence>
<comment type="function">
    <text evidence="8">Acts on ADP-mannose and ADP-glucose as well as ADP-ribose. Prevents glycogen biosynthesis. The reaction catalyzed by this enzyme is a limiting step of the gluconeogenic process.</text>
</comment>
<keyword evidence="7" id="KW-0460">Magnesium</keyword>
<evidence type="ECO:0000256" key="10">
    <source>
        <dbReference type="ARBA" id="ARBA00030308"/>
    </source>
</evidence>
<keyword evidence="6" id="KW-0378">Hydrolase</keyword>
<dbReference type="NCBIfam" id="TIGR00052">
    <property type="entry name" value="nudix-type nucleoside diphosphatase, YffH/AdpP family"/>
    <property type="match status" value="1"/>
</dbReference>
<name>A0ABP9EN45_9GAMM</name>
<dbReference type="InterPro" id="IPR004385">
    <property type="entry name" value="NDP_pyrophosphatase"/>
</dbReference>
<dbReference type="InterPro" id="IPR000086">
    <property type="entry name" value="NUDIX_hydrolase_dom"/>
</dbReference>
<dbReference type="CDD" id="cd24155">
    <property type="entry name" value="NUDIX_ADPRase"/>
    <property type="match status" value="1"/>
</dbReference>
<evidence type="ECO:0000259" key="13">
    <source>
        <dbReference type="PROSITE" id="PS51462"/>
    </source>
</evidence>
<dbReference type="Proteomes" id="UP001499988">
    <property type="component" value="Unassembled WGS sequence"/>
</dbReference>
<evidence type="ECO:0000256" key="9">
    <source>
        <dbReference type="ARBA" id="ARBA00030162"/>
    </source>
</evidence>
<evidence type="ECO:0000256" key="3">
    <source>
        <dbReference type="ARBA" id="ARBA00012453"/>
    </source>
</evidence>
<accession>A0ABP9EN45</accession>
<keyword evidence="5" id="KW-0479">Metal-binding</keyword>
<gene>
    <name evidence="14" type="primary">nudF</name>
    <name evidence="14" type="ORF">GCM10023333_15330</name>
</gene>
<evidence type="ECO:0000256" key="11">
    <source>
        <dbReference type="ARBA" id="ARBA00033056"/>
    </source>
</evidence>
<comment type="similarity">
    <text evidence="2">Belongs to the Nudix hydrolase family. NudF subfamily.</text>
</comment>
<evidence type="ECO:0000256" key="7">
    <source>
        <dbReference type="ARBA" id="ARBA00022842"/>
    </source>
</evidence>
<dbReference type="PANTHER" id="PTHR11839:SF5">
    <property type="entry name" value="ADP-RIBOSE PYROPHOSPHATASE"/>
    <property type="match status" value="1"/>
</dbReference>
<dbReference type="Gene3D" id="3.90.79.10">
    <property type="entry name" value="Nucleoside Triphosphate Pyrophosphohydrolase"/>
    <property type="match status" value="1"/>
</dbReference>
<comment type="cofactor">
    <cofactor evidence="1">
        <name>Mg(2+)</name>
        <dbReference type="ChEBI" id="CHEBI:18420"/>
    </cofactor>
</comment>
<dbReference type="PROSITE" id="PS51462">
    <property type="entry name" value="NUDIX"/>
    <property type="match status" value="1"/>
</dbReference>
<evidence type="ECO:0000256" key="12">
    <source>
        <dbReference type="ARBA" id="ARBA00049546"/>
    </source>
</evidence>
<evidence type="ECO:0000256" key="4">
    <source>
        <dbReference type="ARBA" id="ARBA00013297"/>
    </source>
</evidence>
<dbReference type="InterPro" id="IPR020084">
    <property type="entry name" value="NUDIX_hydrolase_CS"/>
</dbReference>
<dbReference type="SUPFAM" id="SSF55811">
    <property type="entry name" value="Nudix"/>
    <property type="match status" value="1"/>
</dbReference>
<feature type="domain" description="Nudix hydrolase" evidence="13">
    <location>
        <begin position="51"/>
        <end position="195"/>
    </location>
</feature>
<dbReference type="PANTHER" id="PTHR11839">
    <property type="entry name" value="UDP/ADP-SUGAR PYROPHOSPHATASE"/>
    <property type="match status" value="1"/>
</dbReference>
<dbReference type="EMBL" id="BAABJZ010000022">
    <property type="protein sequence ID" value="GAA4882112.1"/>
    <property type="molecule type" value="Genomic_DNA"/>
</dbReference>
<comment type="caution">
    <text evidence="14">The sequence shown here is derived from an EMBL/GenBank/DDBJ whole genome shotgun (WGS) entry which is preliminary data.</text>
</comment>
<keyword evidence="15" id="KW-1185">Reference proteome</keyword>
<evidence type="ECO:0000256" key="6">
    <source>
        <dbReference type="ARBA" id="ARBA00022801"/>
    </source>
</evidence>
<organism evidence="14 15">
    <name type="scientific">Ferrimonas pelagia</name>
    <dbReference type="NCBI Taxonomy" id="1177826"/>
    <lineage>
        <taxon>Bacteria</taxon>
        <taxon>Pseudomonadati</taxon>
        <taxon>Pseudomonadota</taxon>
        <taxon>Gammaproteobacteria</taxon>
        <taxon>Alteromonadales</taxon>
        <taxon>Ferrimonadaceae</taxon>
        <taxon>Ferrimonas</taxon>
    </lineage>
</organism>
<reference evidence="15" key="1">
    <citation type="journal article" date="2019" name="Int. J. Syst. Evol. Microbiol.">
        <title>The Global Catalogue of Microorganisms (GCM) 10K type strain sequencing project: providing services to taxonomists for standard genome sequencing and annotation.</title>
        <authorList>
            <consortium name="The Broad Institute Genomics Platform"/>
            <consortium name="The Broad Institute Genome Sequencing Center for Infectious Disease"/>
            <person name="Wu L."/>
            <person name="Ma J."/>
        </authorList>
    </citation>
    <scope>NUCLEOTIDE SEQUENCE [LARGE SCALE GENOMIC DNA]</scope>
    <source>
        <strain evidence="15">JCM 18401</strain>
    </source>
</reference>
<evidence type="ECO:0000313" key="15">
    <source>
        <dbReference type="Proteomes" id="UP001499988"/>
    </source>
</evidence>
<dbReference type="PROSITE" id="PS00893">
    <property type="entry name" value="NUDIX_BOX"/>
    <property type="match status" value="1"/>
</dbReference>
<evidence type="ECO:0000256" key="8">
    <source>
        <dbReference type="ARBA" id="ARBA00025164"/>
    </source>
</evidence>
<dbReference type="RefSeq" id="WP_345334763.1">
    <property type="nucleotide sequence ID" value="NZ_BAABJZ010000022.1"/>
</dbReference>
<dbReference type="Pfam" id="PF00293">
    <property type="entry name" value="NUDIX"/>
    <property type="match status" value="1"/>
</dbReference>
<dbReference type="NCBIfam" id="NF008003">
    <property type="entry name" value="PRK10729.1"/>
    <property type="match status" value="1"/>
</dbReference>
<evidence type="ECO:0000256" key="1">
    <source>
        <dbReference type="ARBA" id="ARBA00001946"/>
    </source>
</evidence>
<evidence type="ECO:0000256" key="2">
    <source>
        <dbReference type="ARBA" id="ARBA00007482"/>
    </source>
</evidence>
<dbReference type="EC" id="3.6.1.13" evidence="3"/>
<evidence type="ECO:0000313" key="14">
    <source>
        <dbReference type="EMBL" id="GAA4882112.1"/>
    </source>
</evidence>
<proteinExistence type="inferred from homology"/>
<protein>
    <recommendedName>
        <fullName evidence="4">ADP-ribose pyrophosphatase</fullName>
        <ecNumber evidence="3">3.6.1.13</ecNumber>
    </recommendedName>
    <alternativeName>
        <fullName evidence="9">ADP-ribose diphosphatase</fullName>
    </alternativeName>
    <alternativeName>
        <fullName evidence="11">ADP-ribose phosphohydrolase</fullName>
    </alternativeName>
    <alternativeName>
        <fullName evidence="10">Adenosine diphosphoribose pyrophosphatase</fullName>
    </alternativeName>
</protein>
<dbReference type="InterPro" id="IPR015797">
    <property type="entry name" value="NUDIX_hydrolase-like_dom_sf"/>
</dbReference>
<comment type="catalytic activity">
    <reaction evidence="12">
        <text>ADP-D-ribose + H2O = D-ribose 5-phosphate + AMP + 2 H(+)</text>
        <dbReference type="Rhea" id="RHEA:10412"/>
        <dbReference type="ChEBI" id="CHEBI:15377"/>
        <dbReference type="ChEBI" id="CHEBI:15378"/>
        <dbReference type="ChEBI" id="CHEBI:57967"/>
        <dbReference type="ChEBI" id="CHEBI:78346"/>
        <dbReference type="ChEBI" id="CHEBI:456215"/>
        <dbReference type="EC" id="3.6.1.13"/>
    </reaction>
</comment>